<protein>
    <submittedName>
        <fullName evidence="3">M56 family metallopeptidase</fullName>
    </submittedName>
</protein>
<evidence type="ECO:0000259" key="2">
    <source>
        <dbReference type="Pfam" id="PF05569"/>
    </source>
</evidence>
<feature type="transmembrane region" description="Helical" evidence="1">
    <location>
        <begin position="83"/>
        <end position="104"/>
    </location>
</feature>
<organism evidence="3 4">
    <name type="scientific">Mucilaginibacter antarcticus</name>
    <dbReference type="NCBI Taxonomy" id="1855725"/>
    <lineage>
        <taxon>Bacteria</taxon>
        <taxon>Pseudomonadati</taxon>
        <taxon>Bacteroidota</taxon>
        <taxon>Sphingobacteriia</taxon>
        <taxon>Sphingobacteriales</taxon>
        <taxon>Sphingobacteriaceae</taxon>
        <taxon>Mucilaginibacter</taxon>
    </lineage>
</organism>
<dbReference type="Proteomes" id="UP001597601">
    <property type="component" value="Unassembled WGS sequence"/>
</dbReference>
<dbReference type="PANTHER" id="PTHR34978">
    <property type="entry name" value="POSSIBLE SENSOR-TRANSDUCER PROTEIN BLAR"/>
    <property type="match status" value="1"/>
</dbReference>
<reference evidence="4" key="1">
    <citation type="journal article" date="2019" name="Int. J. Syst. Evol. Microbiol.">
        <title>The Global Catalogue of Microorganisms (GCM) 10K type strain sequencing project: providing services to taxonomists for standard genome sequencing and annotation.</title>
        <authorList>
            <consortium name="The Broad Institute Genomics Platform"/>
            <consortium name="The Broad Institute Genome Sequencing Center for Infectious Disease"/>
            <person name="Wu L."/>
            <person name="Ma J."/>
        </authorList>
    </citation>
    <scope>NUCLEOTIDE SEQUENCE [LARGE SCALE GENOMIC DNA]</scope>
    <source>
        <strain evidence="4">KCTC 52232</strain>
    </source>
</reference>
<proteinExistence type="predicted"/>
<feature type="transmembrane region" description="Helical" evidence="1">
    <location>
        <begin position="252"/>
        <end position="269"/>
    </location>
</feature>
<gene>
    <name evidence="3" type="ORF">ACFSYC_18155</name>
</gene>
<evidence type="ECO:0000313" key="4">
    <source>
        <dbReference type="Proteomes" id="UP001597601"/>
    </source>
</evidence>
<accession>A0ABW5XUK5</accession>
<evidence type="ECO:0000313" key="3">
    <source>
        <dbReference type="EMBL" id="MFD2866625.1"/>
    </source>
</evidence>
<dbReference type="Pfam" id="PF05569">
    <property type="entry name" value="Peptidase_M56"/>
    <property type="match status" value="1"/>
</dbReference>
<comment type="caution">
    <text evidence="3">The sequence shown here is derived from an EMBL/GenBank/DDBJ whole genome shotgun (WGS) entry which is preliminary data.</text>
</comment>
<name>A0ABW5XUK5_9SPHI</name>
<keyword evidence="4" id="KW-1185">Reference proteome</keyword>
<feature type="domain" description="Peptidase M56" evidence="2">
    <location>
        <begin position="26"/>
        <end position="241"/>
    </location>
</feature>
<dbReference type="PANTHER" id="PTHR34978:SF3">
    <property type="entry name" value="SLR0241 PROTEIN"/>
    <property type="match status" value="1"/>
</dbReference>
<keyword evidence="1" id="KW-0812">Transmembrane</keyword>
<keyword evidence="1" id="KW-0472">Membrane</keyword>
<evidence type="ECO:0000256" key="1">
    <source>
        <dbReference type="SAM" id="Phobius"/>
    </source>
</evidence>
<keyword evidence="1" id="KW-1133">Transmembrane helix</keyword>
<dbReference type="EMBL" id="JBHUON010000030">
    <property type="protein sequence ID" value="MFD2866625.1"/>
    <property type="molecule type" value="Genomic_DNA"/>
</dbReference>
<dbReference type="RefSeq" id="WP_377130267.1">
    <property type="nucleotide sequence ID" value="NZ_JBHUON010000030.1"/>
</dbReference>
<dbReference type="InterPro" id="IPR008756">
    <property type="entry name" value="Peptidase_M56"/>
</dbReference>
<dbReference type="InterPro" id="IPR052173">
    <property type="entry name" value="Beta-lactam_resp_regulator"/>
</dbReference>
<sequence length="594" mass="66598">MATLIFSFAIPLATIPVSHQYVPVLSQVVHVEMQQSQQQRQIQPVQAIQQVAVSQVGTPTVALQQTATVQPISINWPEVFNTLYLLAAAVLFVRLIFIIGKFFWNIKGKECTKLGKIKVIKGDKTVNNGSFLNYIFLNDNALSADEIKQIVEHELLHVRLYHSLDRLLIKVAEVALWFNPFIYLYARSVEENHEFEVDLVMGKSTDKCQYADLLLHLCVAGHGNLYHNFSKVPLKERITMLFTKPTNHMKKIIYLLILPVVMISCLAFAKFKLRQPLAGVLKIDAGALKLANKKLELTLPVLKVGNGNPKEKAVAEENAEAINWQAPQMANQQAILPADTNRKANSPNIDRKIEAMYADAASQFWPGKPNMIFFKKVRLTNADGTTYDRGIFEMINGKAAVNLNLKEKIGVILNDVFYTEEAVNKYAEGKTLMLGINTRKPQIIRKNNVDYFVPFTFFSMKLRIFGDETDTVRVGDLTVLKKFKSGVVTPKEGNMIADKAMVAGGPFYERFTIHPNDNRKFDAVISKLTNGRAATATLKSDEKFGVLINGKLFDEQVLKDLPAKTIAALAFDTLVTSQIPAGYKVLYVFKTNVN</sequence>